<dbReference type="SUPFAM" id="SSF49373">
    <property type="entry name" value="Invasin/intimin cell-adhesion fragments"/>
    <property type="match status" value="2"/>
</dbReference>
<reference evidence="2" key="1">
    <citation type="submission" date="2019-11" db="EMBL/GenBank/DDBJ databases">
        <title>Characterization of Clostridium perfringens isolates from swine manure treated agricultural soils.</title>
        <authorList>
            <person name="Wushke S.T."/>
        </authorList>
    </citation>
    <scope>NUCLEOTIDE SEQUENCE</scope>
    <source>
        <strain evidence="2">X15</strain>
    </source>
</reference>
<dbReference type="Proteomes" id="UP001289066">
    <property type="component" value="Unassembled WGS sequence"/>
</dbReference>
<evidence type="ECO:0000313" key="2">
    <source>
        <dbReference type="EMBL" id="MDZ5034166.1"/>
    </source>
</evidence>
<evidence type="ECO:0000259" key="1">
    <source>
        <dbReference type="SMART" id="SM00635"/>
    </source>
</evidence>
<accession>A0AAW9IVC9</accession>
<name>A0AAW9IVC9_CLOPF</name>
<sequence>KWYNVKLVVDTTTHTADIYINNELKKSNHPLPSATYNNTAGISVTDTWDVFNEARIVQFGNAVGGEMLIDNLNIYKYYDVKDISIDKSLTLGVGTQIKLNPIIGPVEASNQGLRYTSNNPSVASVDYNGKVSANSIGTAEISISSLDGSISTKCELNVLSSFNKVVDIKLPTRTEVQKGETLELSGQVEFNPIDATNKTLIWKSSDPRKATVDSNGVVTGINKGVVTITAETQDGGKTASTTLDIKHIVNAPVVD</sequence>
<comment type="caution">
    <text evidence="2">The sequence shown here is derived from an EMBL/GenBank/DDBJ whole genome shotgun (WGS) entry which is preliminary data.</text>
</comment>
<dbReference type="EMBL" id="WNVG01000286">
    <property type="protein sequence ID" value="MDZ5034166.1"/>
    <property type="molecule type" value="Genomic_DNA"/>
</dbReference>
<evidence type="ECO:0000313" key="3">
    <source>
        <dbReference type="Proteomes" id="UP001289066"/>
    </source>
</evidence>
<dbReference type="InterPro" id="IPR003343">
    <property type="entry name" value="Big_2"/>
</dbReference>
<dbReference type="Pfam" id="PF02368">
    <property type="entry name" value="Big_2"/>
    <property type="match status" value="2"/>
</dbReference>
<dbReference type="Gene3D" id="2.60.40.1080">
    <property type="match status" value="2"/>
</dbReference>
<gene>
    <name evidence="2" type="ORF">GNF81_15730</name>
</gene>
<dbReference type="SMART" id="SM00635">
    <property type="entry name" value="BID_2"/>
    <property type="match status" value="2"/>
</dbReference>
<feature type="domain" description="BIG2" evidence="1">
    <location>
        <begin position="164"/>
        <end position="242"/>
    </location>
</feature>
<feature type="domain" description="BIG2" evidence="1">
    <location>
        <begin position="79"/>
        <end position="155"/>
    </location>
</feature>
<feature type="non-terminal residue" evidence="2">
    <location>
        <position position="255"/>
    </location>
</feature>
<dbReference type="AlphaFoldDB" id="A0AAW9IVC9"/>
<organism evidence="2 3">
    <name type="scientific">Clostridium perfringens</name>
    <dbReference type="NCBI Taxonomy" id="1502"/>
    <lineage>
        <taxon>Bacteria</taxon>
        <taxon>Bacillati</taxon>
        <taxon>Bacillota</taxon>
        <taxon>Clostridia</taxon>
        <taxon>Eubacteriales</taxon>
        <taxon>Clostridiaceae</taxon>
        <taxon>Clostridium</taxon>
    </lineage>
</organism>
<dbReference type="InterPro" id="IPR008964">
    <property type="entry name" value="Invasin/intimin_cell_adhesion"/>
</dbReference>
<protein>
    <recommendedName>
        <fullName evidence="1">BIG2 domain-containing protein</fullName>
    </recommendedName>
</protein>
<proteinExistence type="predicted"/>
<feature type="non-terminal residue" evidence="2">
    <location>
        <position position="1"/>
    </location>
</feature>